<dbReference type="Proteomes" id="UP000183994">
    <property type="component" value="Unassembled WGS sequence"/>
</dbReference>
<evidence type="ECO:0000256" key="4">
    <source>
        <dbReference type="ARBA" id="ARBA00023098"/>
    </source>
</evidence>
<accession>A0A1M6SRH7</accession>
<keyword evidence="7" id="KW-1185">Reference proteome</keyword>
<dbReference type="GO" id="GO:0016853">
    <property type="term" value="F:isomerase activity"/>
    <property type="evidence" value="ECO:0007669"/>
    <property type="project" value="UniProtKB-KW"/>
</dbReference>
<dbReference type="UniPathway" id="UPA00659"/>
<dbReference type="CDD" id="cd06558">
    <property type="entry name" value="crotonase-like"/>
    <property type="match status" value="1"/>
</dbReference>
<keyword evidence="5" id="KW-0413">Isomerase</keyword>
<dbReference type="EMBL" id="FQZU01000025">
    <property type="protein sequence ID" value="SHK47323.1"/>
    <property type="molecule type" value="Genomic_DNA"/>
</dbReference>
<evidence type="ECO:0000256" key="5">
    <source>
        <dbReference type="ARBA" id="ARBA00023235"/>
    </source>
</evidence>
<dbReference type="Pfam" id="PF00378">
    <property type="entry name" value="ECH_1"/>
    <property type="match status" value="1"/>
</dbReference>
<dbReference type="RefSeq" id="WP_028314210.1">
    <property type="nucleotide sequence ID" value="NZ_FQZU01000025.1"/>
</dbReference>
<evidence type="ECO:0000256" key="3">
    <source>
        <dbReference type="ARBA" id="ARBA00022832"/>
    </source>
</evidence>
<evidence type="ECO:0000313" key="7">
    <source>
        <dbReference type="Proteomes" id="UP000183994"/>
    </source>
</evidence>
<dbReference type="OrthoDB" id="5365311at2"/>
<dbReference type="InterPro" id="IPR014748">
    <property type="entry name" value="Enoyl-CoA_hydra_C"/>
</dbReference>
<dbReference type="NCBIfam" id="NF004794">
    <property type="entry name" value="PRK06142.1"/>
    <property type="match status" value="1"/>
</dbReference>
<dbReference type="InterPro" id="IPR045002">
    <property type="entry name" value="Ech1-like"/>
</dbReference>
<dbReference type="FunFam" id="1.10.12.10:FF:000004">
    <property type="entry name" value="Delta3,5-delta2,4-dienoyl-CoA isomerase"/>
    <property type="match status" value="1"/>
</dbReference>
<evidence type="ECO:0000256" key="2">
    <source>
        <dbReference type="ARBA" id="ARBA00005254"/>
    </source>
</evidence>
<evidence type="ECO:0000313" key="6">
    <source>
        <dbReference type="EMBL" id="SHK47323.1"/>
    </source>
</evidence>
<dbReference type="InterPro" id="IPR001753">
    <property type="entry name" value="Enoyl-CoA_hydra/iso"/>
</dbReference>
<name>A0A1M6SRH7_9BACT</name>
<dbReference type="Gene3D" id="1.10.12.10">
    <property type="entry name" value="Lyase 2-enoyl-coa Hydratase, Chain A, domain 2"/>
    <property type="match status" value="1"/>
</dbReference>
<dbReference type="InterPro" id="IPR029045">
    <property type="entry name" value="ClpP/crotonase-like_dom_sf"/>
</dbReference>
<comment type="pathway">
    <text evidence="1">Lipid metabolism; fatty acid beta-oxidation.</text>
</comment>
<protein>
    <submittedName>
        <fullName evidence="6">Enoyl-CoA hydratase</fullName>
    </submittedName>
</protein>
<dbReference type="Gene3D" id="3.90.226.10">
    <property type="entry name" value="2-enoyl-CoA Hydratase, Chain A, domain 1"/>
    <property type="match status" value="1"/>
</dbReference>
<evidence type="ECO:0000256" key="1">
    <source>
        <dbReference type="ARBA" id="ARBA00005005"/>
    </source>
</evidence>
<proteinExistence type="inferred from homology"/>
<dbReference type="STRING" id="1121393.SAMN02745216_03509"/>
<sequence>MSDDILKVEKEGHIAWLVLNNPQKRNTMTHAFFYGLIDIFKELDADPDVRVVVIRAEGKSFTAGLDLVEAGQSLLGGSGADDRENLRAHVLELQESMNVIEKCRKPVIAAAHSHCIGGGIDMLSACDIRICTKDVTFSIRETRIAIIADLGTLQRMPTLIGHGRFRELALTGRDFGAQEALDMGFVTHVCEDQDALIAKARELAEDIAGLAPLTVQGVKDVILHGRDNGVYQGLTYVAQKNAAQLPSEDVLEAVAAFMEKRKPDFKGK</sequence>
<dbReference type="AlphaFoldDB" id="A0A1M6SRH7"/>
<gene>
    <name evidence="6" type="ORF">SAMN02745216_03509</name>
</gene>
<keyword evidence="3" id="KW-0276">Fatty acid metabolism</keyword>
<organism evidence="6 7">
    <name type="scientific">Desulfatibacillum alkenivorans DSM 16219</name>
    <dbReference type="NCBI Taxonomy" id="1121393"/>
    <lineage>
        <taxon>Bacteria</taxon>
        <taxon>Pseudomonadati</taxon>
        <taxon>Thermodesulfobacteriota</taxon>
        <taxon>Desulfobacteria</taxon>
        <taxon>Desulfobacterales</taxon>
        <taxon>Desulfatibacillaceae</taxon>
        <taxon>Desulfatibacillum</taxon>
    </lineage>
</organism>
<comment type="similarity">
    <text evidence="2">Belongs to the enoyl-CoA hydratase/isomerase family.</text>
</comment>
<dbReference type="SUPFAM" id="SSF52096">
    <property type="entry name" value="ClpP/crotonase"/>
    <property type="match status" value="1"/>
</dbReference>
<dbReference type="PANTHER" id="PTHR43149">
    <property type="entry name" value="ENOYL-COA HYDRATASE"/>
    <property type="match status" value="1"/>
</dbReference>
<dbReference type="GO" id="GO:0006635">
    <property type="term" value="P:fatty acid beta-oxidation"/>
    <property type="evidence" value="ECO:0007669"/>
    <property type="project" value="UniProtKB-UniPathway"/>
</dbReference>
<reference evidence="7" key="1">
    <citation type="submission" date="2016-11" db="EMBL/GenBank/DDBJ databases">
        <authorList>
            <person name="Varghese N."/>
            <person name="Submissions S."/>
        </authorList>
    </citation>
    <scope>NUCLEOTIDE SEQUENCE [LARGE SCALE GENOMIC DNA]</scope>
    <source>
        <strain evidence="7">DSM 16219</strain>
    </source>
</reference>
<keyword evidence="4" id="KW-0443">Lipid metabolism</keyword>